<feature type="binding site" evidence="5">
    <location>
        <position position="301"/>
    </location>
    <ligand>
        <name>Fe cation</name>
        <dbReference type="ChEBI" id="CHEBI:24875"/>
        <note>catalytic</note>
    </ligand>
</feature>
<dbReference type="AlphaFoldDB" id="A0A8E2ESE4"/>
<keyword evidence="2 5" id="KW-0479">Metal-binding</keyword>
<dbReference type="GO" id="GO:0010436">
    <property type="term" value="F:carotenoid dioxygenase activity"/>
    <property type="evidence" value="ECO:0007669"/>
    <property type="project" value="TreeGrafter"/>
</dbReference>
<evidence type="ECO:0000256" key="3">
    <source>
        <dbReference type="ARBA" id="ARBA00023002"/>
    </source>
</evidence>
<evidence type="ECO:0000313" key="7">
    <source>
        <dbReference type="Proteomes" id="UP000250140"/>
    </source>
</evidence>
<evidence type="ECO:0000256" key="5">
    <source>
        <dbReference type="PIRSR" id="PIRSR604294-1"/>
    </source>
</evidence>
<sequence>MESRSSQKAPYNNYFVPEEDLKYLPPYFRNTTETINEERCIVHGTWPTWLNGTFMRIGAGKFVVPLSEDGSKSPAVLQHFFDGLGVLHKFSFSNGEVRYSSRHTAEGVIRKAKKDGYVSTIMFGMNANTPLKDAQDPCSALLGAQACLIYIKNCRMLPLLTSTRQSLFVPKGHLPPDKANINVVPRRGMYLPDDQNPLSRGKQSNNPTEEELLVHTDFNILQVCDAKTLEPKRLLTYAEIDPELSGFGICAHPPKDRKRGQTYNYLISEKGVMSVFALNIVSKPVELVWKTPLPCPPCYIHSLAMTESYVVFIRNPLTMNVSDTTKPVMEMIEYDREAKTLFFVLDKADGRHIATFAAPNFMFFHSVNAYDYIDEATGDRNIHVDLCSYEGDYCPYREYCLSNVVDPARAFMDGTLVRYELAAVNRATPSKTGRVTVAQSISGVPMELPRISKYASMKPGYSYVYATGGNGAASPGTGVPIGRLGNGLKCVQAAFFGSVAKTDWLTGKFIRWHPANGESCPCEPVFVARPGAADEDDGYILVALDGRSLSEIARAVMPQVYGIGPHGSFIEGGGMY</sequence>
<dbReference type="OrthoDB" id="407010at2759"/>
<reference evidence="6 7" key="1">
    <citation type="journal article" date="2016" name="Nat. Commun.">
        <title>Ectomycorrhizal ecology is imprinted in the genome of the dominant symbiotic fungus Cenococcum geophilum.</title>
        <authorList>
            <consortium name="DOE Joint Genome Institute"/>
            <person name="Peter M."/>
            <person name="Kohler A."/>
            <person name="Ohm R.A."/>
            <person name="Kuo A."/>
            <person name="Krutzmann J."/>
            <person name="Morin E."/>
            <person name="Arend M."/>
            <person name="Barry K.W."/>
            <person name="Binder M."/>
            <person name="Choi C."/>
            <person name="Clum A."/>
            <person name="Copeland A."/>
            <person name="Grisel N."/>
            <person name="Haridas S."/>
            <person name="Kipfer T."/>
            <person name="LaButti K."/>
            <person name="Lindquist E."/>
            <person name="Lipzen A."/>
            <person name="Maire R."/>
            <person name="Meier B."/>
            <person name="Mihaltcheva S."/>
            <person name="Molinier V."/>
            <person name="Murat C."/>
            <person name="Poggeler S."/>
            <person name="Quandt C.A."/>
            <person name="Sperisen C."/>
            <person name="Tritt A."/>
            <person name="Tisserant E."/>
            <person name="Crous P.W."/>
            <person name="Henrissat B."/>
            <person name="Nehls U."/>
            <person name="Egli S."/>
            <person name="Spatafora J.W."/>
            <person name="Grigoriev I.V."/>
            <person name="Martin F.M."/>
        </authorList>
    </citation>
    <scope>NUCLEOTIDE SEQUENCE [LARGE SCALE GENOMIC DNA]</scope>
    <source>
        <strain evidence="6 7">CBS 207.34</strain>
    </source>
</reference>
<dbReference type="PANTHER" id="PTHR10543:SF24">
    <property type="entry name" value="CAROTENOID ISOMEROOXYGENASE"/>
    <property type="match status" value="1"/>
</dbReference>
<dbReference type="PANTHER" id="PTHR10543">
    <property type="entry name" value="BETA-CAROTENE DIOXYGENASE"/>
    <property type="match status" value="1"/>
</dbReference>
<evidence type="ECO:0000313" key="6">
    <source>
        <dbReference type="EMBL" id="OCL03981.1"/>
    </source>
</evidence>
<comment type="cofactor">
    <cofactor evidence="5">
        <name>Fe(2+)</name>
        <dbReference type="ChEBI" id="CHEBI:29033"/>
    </cofactor>
    <text evidence="5">Binds 1 Fe(2+) ion per subunit.</text>
</comment>
<protein>
    <submittedName>
        <fullName evidence="6">Uncharacterized protein</fullName>
    </submittedName>
</protein>
<comment type="similarity">
    <text evidence="1">Belongs to the carotenoid oxygenase family.</text>
</comment>
<keyword evidence="3" id="KW-0560">Oxidoreductase</keyword>
<organism evidence="6 7">
    <name type="scientific">Glonium stellatum</name>
    <dbReference type="NCBI Taxonomy" id="574774"/>
    <lineage>
        <taxon>Eukaryota</taxon>
        <taxon>Fungi</taxon>
        <taxon>Dikarya</taxon>
        <taxon>Ascomycota</taxon>
        <taxon>Pezizomycotina</taxon>
        <taxon>Dothideomycetes</taxon>
        <taxon>Pleosporomycetidae</taxon>
        <taxon>Gloniales</taxon>
        <taxon>Gloniaceae</taxon>
        <taxon>Glonium</taxon>
    </lineage>
</organism>
<dbReference type="Proteomes" id="UP000250140">
    <property type="component" value="Unassembled WGS sequence"/>
</dbReference>
<keyword evidence="7" id="KW-1185">Reference proteome</keyword>
<evidence type="ECO:0000256" key="1">
    <source>
        <dbReference type="ARBA" id="ARBA00006787"/>
    </source>
</evidence>
<feature type="binding site" evidence="5">
    <location>
        <position position="365"/>
    </location>
    <ligand>
        <name>Fe cation</name>
        <dbReference type="ChEBI" id="CHEBI:24875"/>
        <note>catalytic</note>
    </ligand>
</feature>
<dbReference type="GO" id="GO:0016121">
    <property type="term" value="P:carotene catabolic process"/>
    <property type="evidence" value="ECO:0007669"/>
    <property type="project" value="TreeGrafter"/>
</dbReference>
<name>A0A8E2ESE4_9PEZI</name>
<feature type="binding site" evidence="5">
    <location>
        <position position="252"/>
    </location>
    <ligand>
        <name>Fe cation</name>
        <dbReference type="ChEBI" id="CHEBI:24875"/>
        <note>catalytic</note>
    </ligand>
</feature>
<accession>A0A8E2ESE4</accession>
<dbReference type="EMBL" id="KV750645">
    <property type="protein sequence ID" value="OCL03981.1"/>
    <property type="molecule type" value="Genomic_DNA"/>
</dbReference>
<dbReference type="InterPro" id="IPR004294">
    <property type="entry name" value="Carotenoid_Oase"/>
</dbReference>
<dbReference type="GO" id="GO:0046872">
    <property type="term" value="F:metal ion binding"/>
    <property type="evidence" value="ECO:0007669"/>
    <property type="project" value="UniProtKB-KW"/>
</dbReference>
<evidence type="ECO:0000256" key="4">
    <source>
        <dbReference type="ARBA" id="ARBA00023004"/>
    </source>
</evidence>
<keyword evidence="4 5" id="KW-0408">Iron</keyword>
<gene>
    <name evidence="6" type="ORF">AOQ84DRAFT_400350</name>
</gene>
<evidence type="ECO:0000256" key="2">
    <source>
        <dbReference type="ARBA" id="ARBA00022723"/>
    </source>
</evidence>
<dbReference type="Pfam" id="PF03055">
    <property type="entry name" value="RPE65"/>
    <property type="match status" value="1"/>
</dbReference>
<proteinExistence type="inferred from homology"/>